<evidence type="ECO:0000256" key="1">
    <source>
        <dbReference type="SAM" id="MobiDB-lite"/>
    </source>
</evidence>
<gene>
    <name evidence="2" type="ORF">TPSB3V08_LOCUS11166</name>
</gene>
<proteinExistence type="predicted"/>
<reference evidence="2" key="1">
    <citation type="submission" date="2020-11" db="EMBL/GenBank/DDBJ databases">
        <authorList>
            <person name="Tran Van P."/>
        </authorList>
    </citation>
    <scope>NUCLEOTIDE SEQUENCE</scope>
</reference>
<protein>
    <submittedName>
        <fullName evidence="2">Uncharacterized protein</fullName>
    </submittedName>
</protein>
<feature type="compositionally biased region" description="Basic and acidic residues" evidence="1">
    <location>
        <begin position="1"/>
        <end position="18"/>
    </location>
</feature>
<dbReference type="AlphaFoldDB" id="A0A7R9DML3"/>
<accession>A0A7R9DML3</accession>
<dbReference type="EMBL" id="OD011470">
    <property type="protein sequence ID" value="CAD7416602.1"/>
    <property type="molecule type" value="Genomic_DNA"/>
</dbReference>
<sequence length="66" mass="7572">MVWPKRDSTHQASKDKETNAGVQRGEPRRCTKCLCATCKCGDNCRCRRRVTVTYSPVFNFFTDTLP</sequence>
<evidence type="ECO:0000313" key="2">
    <source>
        <dbReference type="EMBL" id="CAD7416602.1"/>
    </source>
</evidence>
<organism evidence="2">
    <name type="scientific">Timema poppense</name>
    <name type="common">Walking stick</name>
    <dbReference type="NCBI Taxonomy" id="170557"/>
    <lineage>
        <taxon>Eukaryota</taxon>
        <taxon>Metazoa</taxon>
        <taxon>Ecdysozoa</taxon>
        <taxon>Arthropoda</taxon>
        <taxon>Hexapoda</taxon>
        <taxon>Insecta</taxon>
        <taxon>Pterygota</taxon>
        <taxon>Neoptera</taxon>
        <taxon>Polyneoptera</taxon>
        <taxon>Phasmatodea</taxon>
        <taxon>Timematodea</taxon>
        <taxon>Timematoidea</taxon>
        <taxon>Timematidae</taxon>
        <taxon>Timema</taxon>
    </lineage>
</organism>
<feature type="region of interest" description="Disordered" evidence="1">
    <location>
        <begin position="1"/>
        <end position="27"/>
    </location>
</feature>
<name>A0A7R9DML3_TIMPO</name>